<evidence type="ECO:0000256" key="1">
    <source>
        <dbReference type="SAM" id="Phobius"/>
    </source>
</evidence>
<sequence>MRSRPLSRLDCRYPGVVSLFALPSLIMSVVSLAMFAAQAFAFIDAVTHRPDAYPAADKLTKKAWLIILGLALAAHMLIWAPLSLFNLVGIVAALVYIVDVRPALRSLTRY</sequence>
<keyword evidence="1" id="KW-0812">Transmembrane</keyword>
<reference evidence="2" key="1">
    <citation type="submission" date="2020-02" db="EMBL/GenBank/DDBJ databases">
        <authorList>
            <person name="Meier V. D."/>
        </authorList>
    </citation>
    <scope>NUCLEOTIDE SEQUENCE</scope>
    <source>
        <strain evidence="2">AVDCRST_MAG34</strain>
    </source>
</reference>
<dbReference type="AlphaFoldDB" id="A0A6J4LSC2"/>
<proteinExistence type="predicted"/>
<keyword evidence="1" id="KW-0472">Membrane</keyword>
<dbReference type="EMBL" id="CADCUI010000018">
    <property type="protein sequence ID" value="CAA9340101.1"/>
    <property type="molecule type" value="Genomic_DNA"/>
</dbReference>
<dbReference type="Pfam" id="PF10724">
    <property type="entry name" value="DUF2516"/>
    <property type="match status" value="1"/>
</dbReference>
<keyword evidence="1" id="KW-1133">Transmembrane helix</keyword>
<feature type="transmembrane region" description="Helical" evidence="1">
    <location>
        <begin position="20"/>
        <end position="43"/>
    </location>
</feature>
<organism evidence="2">
    <name type="scientific">uncultured Nocardioidaceae bacterium</name>
    <dbReference type="NCBI Taxonomy" id="253824"/>
    <lineage>
        <taxon>Bacteria</taxon>
        <taxon>Bacillati</taxon>
        <taxon>Actinomycetota</taxon>
        <taxon>Actinomycetes</taxon>
        <taxon>Propionibacteriales</taxon>
        <taxon>Nocardioidaceae</taxon>
        <taxon>environmental samples</taxon>
    </lineage>
</organism>
<feature type="transmembrane region" description="Helical" evidence="1">
    <location>
        <begin position="87"/>
        <end position="104"/>
    </location>
</feature>
<protein>
    <recommendedName>
        <fullName evidence="3">DUF2516 family protein</fullName>
    </recommendedName>
</protein>
<evidence type="ECO:0008006" key="3">
    <source>
        <dbReference type="Google" id="ProtNLM"/>
    </source>
</evidence>
<dbReference type="InterPro" id="IPR019662">
    <property type="entry name" value="DUF2516"/>
</dbReference>
<accession>A0A6J4LSC2</accession>
<gene>
    <name evidence="2" type="ORF">AVDCRST_MAG34-741</name>
</gene>
<name>A0A6J4LSC2_9ACTN</name>
<evidence type="ECO:0000313" key="2">
    <source>
        <dbReference type="EMBL" id="CAA9340101.1"/>
    </source>
</evidence>